<evidence type="ECO:0000256" key="5">
    <source>
        <dbReference type="ARBA" id="ARBA00012402"/>
    </source>
</evidence>
<dbReference type="Pfam" id="PF01593">
    <property type="entry name" value="Amino_oxidase"/>
    <property type="match status" value="1"/>
</dbReference>
<evidence type="ECO:0000256" key="2">
    <source>
        <dbReference type="ARBA" id="ARBA00001974"/>
    </source>
</evidence>
<accession>A0A6B8RH03</accession>
<dbReference type="Proteomes" id="UP000426246">
    <property type="component" value="Chromosome"/>
</dbReference>
<protein>
    <recommendedName>
        <fullName evidence="6 11">Coproporphyrinogen III oxidase</fullName>
        <ecNumber evidence="5 11">1.3.3.15</ecNumber>
    </recommendedName>
</protein>
<keyword evidence="12" id="KW-0812">Transmembrane</keyword>
<dbReference type="SUPFAM" id="SSF51905">
    <property type="entry name" value="FAD/NAD(P)-binding domain"/>
    <property type="match status" value="1"/>
</dbReference>
<evidence type="ECO:0000256" key="1">
    <source>
        <dbReference type="ARBA" id="ARBA00001755"/>
    </source>
</evidence>
<dbReference type="KEGG" id="ppsc:EHS13_11025"/>
<evidence type="ECO:0000256" key="7">
    <source>
        <dbReference type="ARBA" id="ARBA00022630"/>
    </source>
</evidence>
<dbReference type="AlphaFoldDB" id="A0A6B8RH03"/>
<keyword evidence="8 11" id="KW-0274">FAD</keyword>
<comment type="pathway">
    <text evidence="3 11">Porphyrin-containing compound metabolism; protoheme biosynthesis.</text>
</comment>
<evidence type="ECO:0000256" key="9">
    <source>
        <dbReference type="ARBA" id="ARBA00023002"/>
    </source>
</evidence>
<dbReference type="Gene3D" id="3.90.660.20">
    <property type="entry name" value="Protoporphyrinogen oxidase, mitochondrial, domain 2"/>
    <property type="match status" value="1"/>
</dbReference>
<dbReference type="NCBIfam" id="TIGR00562">
    <property type="entry name" value="proto_IX_ox"/>
    <property type="match status" value="1"/>
</dbReference>
<dbReference type="InterPro" id="IPR004572">
    <property type="entry name" value="Protoporphyrinogen_oxidase"/>
</dbReference>
<reference evidence="15" key="1">
    <citation type="submission" date="2018-11" db="EMBL/GenBank/DDBJ databases">
        <title>Complete genome sequence of Paenibacillus sp. ML311-T8.</title>
        <authorList>
            <person name="Nam Y.-D."/>
            <person name="Kang J."/>
            <person name="Chung W.-H."/>
            <person name="Park Y.S."/>
        </authorList>
    </citation>
    <scope>NUCLEOTIDE SEQUENCE [LARGE SCALE GENOMIC DNA]</scope>
    <source>
        <strain evidence="15">ML311-T8</strain>
    </source>
</reference>
<evidence type="ECO:0000256" key="8">
    <source>
        <dbReference type="ARBA" id="ARBA00022827"/>
    </source>
</evidence>
<evidence type="ECO:0000256" key="6">
    <source>
        <dbReference type="ARBA" id="ARBA00019046"/>
    </source>
</evidence>
<dbReference type="Gene3D" id="3.50.50.60">
    <property type="entry name" value="FAD/NAD(P)-binding domain"/>
    <property type="match status" value="1"/>
</dbReference>
<comment type="cofactor">
    <cofactor evidence="2 11">
        <name>FAD</name>
        <dbReference type="ChEBI" id="CHEBI:57692"/>
    </cofactor>
</comment>
<dbReference type="PANTHER" id="PTHR42923:SF3">
    <property type="entry name" value="PROTOPORPHYRINOGEN OXIDASE"/>
    <property type="match status" value="1"/>
</dbReference>
<dbReference type="EMBL" id="CP034235">
    <property type="protein sequence ID" value="QGQ95379.1"/>
    <property type="molecule type" value="Genomic_DNA"/>
</dbReference>
<dbReference type="OrthoDB" id="9805195at2"/>
<feature type="transmembrane region" description="Helical" evidence="12">
    <location>
        <begin position="7"/>
        <end position="24"/>
    </location>
</feature>
<evidence type="ECO:0000256" key="4">
    <source>
        <dbReference type="ARBA" id="ARBA00008310"/>
    </source>
</evidence>
<dbReference type="NCBIfam" id="NF008845">
    <property type="entry name" value="PRK11883.1-5"/>
    <property type="match status" value="1"/>
</dbReference>
<evidence type="ECO:0000256" key="11">
    <source>
        <dbReference type="RuleBase" id="RU364052"/>
    </source>
</evidence>
<dbReference type="UniPathway" id="UPA00252"/>
<dbReference type="InterPro" id="IPR036188">
    <property type="entry name" value="FAD/NAD-bd_sf"/>
</dbReference>
<evidence type="ECO:0000259" key="13">
    <source>
        <dbReference type="Pfam" id="PF01593"/>
    </source>
</evidence>
<evidence type="ECO:0000313" key="15">
    <source>
        <dbReference type="Proteomes" id="UP000426246"/>
    </source>
</evidence>
<dbReference type="InterPro" id="IPR002937">
    <property type="entry name" value="Amino_oxidase"/>
</dbReference>
<dbReference type="PANTHER" id="PTHR42923">
    <property type="entry name" value="PROTOPORPHYRINOGEN OXIDASE"/>
    <property type="match status" value="1"/>
</dbReference>
<dbReference type="Gene3D" id="1.10.3110.10">
    <property type="entry name" value="protoporphyrinogen ix oxidase, domain 3"/>
    <property type="match status" value="1"/>
</dbReference>
<feature type="domain" description="Amine oxidase" evidence="13">
    <location>
        <begin position="15"/>
        <end position="468"/>
    </location>
</feature>
<keyword evidence="15" id="KW-1185">Reference proteome</keyword>
<organism evidence="14 15">
    <name type="scientific">Paenibacillus psychroresistens</name>
    <dbReference type="NCBI Taxonomy" id="1778678"/>
    <lineage>
        <taxon>Bacteria</taxon>
        <taxon>Bacillati</taxon>
        <taxon>Bacillota</taxon>
        <taxon>Bacilli</taxon>
        <taxon>Bacillales</taxon>
        <taxon>Paenibacillaceae</taxon>
        <taxon>Paenibacillus</taxon>
    </lineage>
</organism>
<dbReference type="RefSeq" id="WP_155700399.1">
    <property type="nucleotide sequence ID" value="NZ_CP034235.1"/>
</dbReference>
<keyword evidence="9 11" id="KW-0560">Oxidoreductase</keyword>
<dbReference type="GO" id="GO:0004729">
    <property type="term" value="F:oxygen-dependent protoporphyrinogen oxidase activity"/>
    <property type="evidence" value="ECO:0007669"/>
    <property type="project" value="UniProtKB-UniRule"/>
</dbReference>
<comment type="function">
    <text evidence="11">Involved in coproporphyrin-dependent heme b biosynthesis. Catalyzes the oxidation of coproporphyrinogen III to coproporphyrin III.</text>
</comment>
<keyword evidence="11" id="KW-0963">Cytoplasm</keyword>
<sequence>MGQKPKNIVILGGGITGLSAAFYVQRFFREHNLPITITLIEQSAGLGGKISTLHKAGFVIEKGPDSFLARKLPMIELTQELGLEDQLVATNPQAKKTYILHQGQLHRMPAGLMLGIPTQFMPLIKTGLLSLKGKARAGLDLLIPKRKENMDESLGGFLERRLGREVVEHIAEPLLAGIYAGDTYKLSLQATFPQFQSAERNYGSLIKGMLANKKNAPKSAETIAVAKNSMFLSYRNGLSTIIDGLISALAGTSLITNQTATSVQAIDQGYEISLASGQRIAADAVIVALPAFAAAKLLPQISQVKALSEIPYVSVANVILAFDHKDIGHELDGSGFLVPRREGRFITACTWTSAKWKHTAPNEKVLLRCYVGRSGDEGWIALSDDEIVKRVRNDLQQILGIVEEPAFYEVTRLLNSMPQYPVGHLQTIKAARNQLNAVMPHVFLAGAAYQGVGLPDCIRQGKEAAQQVVNSLAASYV</sequence>
<keyword evidence="7 11" id="KW-0285">Flavoprotein</keyword>
<proteinExistence type="inferred from homology"/>
<comment type="similarity">
    <text evidence="4 11">Belongs to the protoporphyrinogen/coproporphyrinogen oxidase family. Coproporphyrinogen III oxidase subfamily.</text>
</comment>
<evidence type="ECO:0000256" key="10">
    <source>
        <dbReference type="ARBA" id="ARBA00023133"/>
    </source>
</evidence>
<dbReference type="GO" id="GO:0006783">
    <property type="term" value="P:heme biosynthetic process"/>
    <property type="evidence" value="ECO:0007669"/>
    <property type="project" value="UniProtKB-UniRule"/>
</dbReference>
<evidence type="ECO:0000313" key="14">
    <source>
        <dbReference type="EMBL" id="QGQ95379.1"/>
    </source>
</evidence>
<keyword evidence="12" id="KW-1133">Transmembrane helix</keyword>
<dbReference type="SUPFAM" id="SSF54373">
    <property type="entry name" value="FAD-linked reductases, C-terminal domain"/>
    <property type="match status" value="1"/>
</dbReference>
<dbReference type="GO" id="GO:0005737">
    <property type="term" value="C:cytoplasm"/>
    <property type="evidence" value="ECO:0007669"/>
    <property type="project" value="UniProtKB-SubCell"/>
</dbReference>
<keyword evidence="10 11" id="KW-0350">Heme biosynthesis</keyword>
<name>A0A6B8RH03_9BACL</name>
<evidence type="ECO:0000256" key="12">
    <source>
        <dbReference type="SAM" id="Phobius"/>
    </source>
</evidence>
<dbReference type="InterPro" id="IPR050464">
    <property type="entry name" value="Zeta_carotene_desat/Oxidored"/>
</dbReference>
<keyword evidence="12" id="KW-0472">Membrane</keyword>
<gene>
    <name evidence="14" type="primary">hemY</name>
    <name evidence="14" type="ORF">EHS13_11025</name>
</gene>
<evidence type="ECO:0000256" key="3">
    <source>
        <dbReference type="ARBA" id="ARBA00004744"/>
    </source>
</evidence>
<comment type="subcellular location">
    <subcellularLocation>
        <location evidence="11">Cytoplasm</location>
    </subcellularLocation>
</comment>
<comment type="catalytic activity">
    <reaction evidence="1">
        <text>coproporphyrinogen III + 3 O2 = coproporphyrin III + 3 H2O2</text>
        <dbReference type="Rhea" id="RHEA:43436"/>
        <dbReference type="ChEBI" id="CHEBI:15379"/>
        <dbReference type="ChEBI" id="CHEBI:16240"/>
        <dbReference type="ChEBI" id="CHEBI:57309"/>
        <dbReference type="ChEBI" id="CHEBI:131725"/>
        <dbReference type="EC" id="1.3.3.15"/>
    </reaction>
    <physiologicalReaction direction="left-to-right" evidence="1">
        <dbReference type="Rhea" id="RHEA:43437"/>
    </physiologicalReaction>
</comment>
<dbReference type="EC" id="1.3.3.15" evidence="5 11"/>